<keyword evidence="2" id="KW-1185">Reference proteome</keyword>
<dbReference type="EMBL" id="BAABGT010000029">
    <property type="protein sequence ID" value="GAA4544182.1"/>
    <property type="molecule type" value="Genomic_DNA"/>
</dbReference>
<reference evidence="2" key="1">
    <citation type="journal article" date="2019" name="Int. J. Syst. Evol. Microbiol.">
        <title>The Global Catalogue of Microorganisms (GCM) 10K type strain sequencing project: providing services to taxonomists for standard genome sequencing and annotation.</title>
        <authorList>
            <consortium name="The Broad Institute Genomics Platform"/>
            <consortium name="The Broad Institute Genome Sequencing Center for Infectious Disease"/>
            <person name="Wu L."/>
            <person name="Ma J."/>
        </authorList>
    </citation>
    <scope>NUCLEOTIDE SEQUENCE [LARGE SCALE GENOMIC DNA]</scope>
    <source>
        <strain evidence="2">JCM 17906</strain>
    </source>
</reference>
<organism evidence="1 2">
    <name type="scientific">Pseudonocardia xishanensis</name>
    <dbReference type="NCBI Taxonomy" id="630995"/>
    <lineage>
        <taxon>Bacteria</taxon>
        <taxon>Bacillati</taxon>
        <taxon>Actinomycetota</taxon>
        <taxon>Actinomycetes</taxon>
        <taxon>Pseudonocardiales</taxon>
        <taxon>Pseudonocardiaceae</taxon>
        <taxon>Pseudonocardia</taxon>
    </lineage>
</organism>
<comment type="caution">
    <text evidence="1">The sequence shown here is derived from an EMBL/GenBank/DDBJ whole genome shotgun (WGS) entry which is preliminary data.</text>
</comment>
<gene>
    <name evidence="1" type="ORF">GCM10023175_21960</name>
</gene>
<accession>A0ABP8RQ28</accession>
<protein>
    <submittedName>
        <fullName evidence="1">Uncharacterized protein</fullName>
    </submittedName>
</protein>
<sequence>MSAVSRRLQTLVEEVAVEQFDGHVVVEPIEGYQMLTRRRLVEPLPGVRAAAVLRDAARRVLVDAVEAARAAGRSWDEVGDALGLPDDGEPVGEVAFAFVVERREPERPRELFRLSATSWRCGSCGELVSDRGPFESHPVDNESGHADDCARHLADVQAWRERTGWED</sequence>
<dbReference type="RefSeq" id="WP_345415529.1">
    <property type="nucleotide sequence ID" value="NZ_BAABGT010000029.1"/>
</dbReference>
<proteinExistence type="predicted"/>
<name>A0ABP8RQ28_9PSEU</name>
<evidence type="ECO:0000313" key="1">
    <source>
        <dbReference type="EMBL" id="GAA4544182.1"/>
    </source>
</evidence>
<evidence type="ECO:0000313" key="2">
    <source>
        <dbReference type="Proteomes" id="UP001501598"/>
    </source>
</evidence>
<dbReference type="Proteomes" id="UP001501598">
    <property type="component" value="Unassembled WGS sequence"/>
</dbReference>